<dbReference type="EMBL" id="BSYO01000029">
    <property type="protein sequence ID" value="GMH25618.1"/>
    <property type="molecule type" value="Genomic_DNA"/>
</dbReference>
<dbReference type="Proteomes" id="UP001279734">
    <property type="component" value="Unassembled WGS sequence"/>
</dbReference>
<proteinExistence type="predicted"/>
<comment type="caution">
    <text evidence="2">The sequence shown here is derived from an EMBL/GenBank/DDBJ whole genome shotgun (WGS) entry which is preliminary data.</text>
</comment>
<feature type="region of interest" description="Disordered" evidence="1">
    <location>
        <begin position="50"/>
        <end position="113"/>
    </location>
</feature>
<sequence>MLHLHGTRGNKTLVLLILGYKGTHQNHPRKDPIRMTVAAMTTMMMVMRRESTSSQHIQEGHPEDQLRTPLEPSPQEKEPGPSTSIFQRDGRSSNHGVPEKAATEEGCSEEGGVTEIRLAEVSVSWQEDHIIRGTLDESDRIDTEPASRWEENEHLDSKPFEESVGR</sequence>
<name>A0AAD3Y1G9_NEPGR</name>
<keyword evidence="3" id="KW-1185">Reference proteome</keyword>
<feature type="region of interest" description="Disordered" evidence="1">
    <location>
        <begin position="130"/>
        <end position="166"/>
    </location>
</feature>
<evidence type="ECO:0000256" key="1">
    <source>
        <dbReference type="SAM" id="MobiDB-lite"/>
    </source>
</evidence>
<accession>A0AAD3Y1G9</accession>
<dbReference type="AlphaFoldDB" id="A0AAD3Y1G9"/>
<feature type="compositionally biased region" description="Basic and acidic residues" evidence="1">
    <location>
        <begin position="88"/>
        <end position="103"/>
    </location>
</feature>
<reference evidence="2" key="1">
    <citation type="submission" date="2023-05" db="EMBL/GenBank/DDBJ databases">
        <title>Nepenthes gracilis genome sequencing.</title>
        <authorList>
            <person name="Fukushima K."/>
        </authorList>
    </citation>
    <scope>NUCLEOTIDE SEQUENCE</scope>
    <source>
        <strain evidence="2">SING2019-196</strain>
    </source>
</reference>
<evidence type="ECO:0000313" key="2">
    <source>
        <dbReference type="EMBL" id="GMH25618.1"/>
    </source>
</evidence>
<gene>
    <name evidence="2" type="ORF">Nepgr_027461</name>
</gene>
<organism evidence="2 3">
    <name type="scientific">Nepenthes gracilis</name>
    <name type="common">Slender pitcher plant</name>
    <dbReference type="NCBI Taxonomy" id="150966"/>
    <lineage>
        <taxon>Eukaryota</taxon>
        <taxon>Viridiplantae</taxon>
        <taxon>Streptophyta</taxon>
        <taxon>Embryophyta</taxon>
        <taxon>Tracheophyta</taxon>
        <taxon>Spermatophyta</taxon>
        <taxon>Magnoliopsida</taxon>
        <taxon>eudicotyledons</taxon>
        <taxon>Gunneridae</taxon>
        <taxon>Pentapetalae</taxon>
        <taxon>Caryophyllales</taxon>
        <taxon>Nepenthaceae</taxon>
        <taxon>Nepenthes</taxon>
    </lineage>
</organism>
<evidence type="ECO:0000313" key="3">
    <source>
        <dbReference type="Proteomes" id="UP001279734"/>
    </source>
</evidence>
<protein>
    <submittedName>
        <fullName evidence="2">Uncharacterized protein</fullName>
    </submittedName>
</protein>